<dbReference type="RefSeq" id="XP_056490518.1">
    <property type="nucleotide sequence ID" value="XM_056627784.1"/>
</dbReference>
<dbReference type="PANTHER" id="PTHR44873:SF1">
    <property type="entry name" value="DNAJ HOMOLOG SUBFAMILY C MEMBER 30, MITOCHONDRIAL"/>
    <property type="match status" value="1"/>
</dbReference>
<dbReference type="Pfam" id="PF00226">
    <property type="entry name" value="DnaJ"/>
    <property type="match status" value="1"/>
</dbReference>
<dbReference type="PRINTS" id="PR00625">
    <property type="entry name" value="JDOMAIN"/>
</dbReference>
<dbReference type="InterPro" id="IPR018253">
    <property type="entry name" value="DnaJ_domain_CS"/>
</dbReference>
<dbReference type="EMBL" id="JAPZBU010000005">
    <property type="protein sequence ID" value="KAJ5403276.1"/>
    <property type="molecule type" value="Genomic_DNA"/>
</dbReference>
<reference evidence="3" key="1">
    <citation type="submission" date="2022-12" db="EMBL/GenBank/DDBJ databases">
        <authorList>
            <person name="Petersen C."/>
        </authorList>
    </citation>
    <scope>NUCLEOTIDE SEQUENCE</scope>
    <source>
        <strain evidence="3">IBT 29677</strain>
    </source>
</reference>
<dbReference type="Proteomes" id="UP001147747">
    <property type="component" value="Unassembled WGS sequence"/>
</dbReference>
<gene>
    <name evidence="3" type="ORF">N7509_003147</name>
</gene>
<evidence type="ECO:0000313" key="4">
    <source>
        <dbReference type="Proteomes" id="UP001147747"/>
    </source>
</evidence>
<dbReference type="CDD" id="cd06257">
    <property type="entry name" value="DnaJ"/>
    <property type="match status" value="1"/>
</dbReference>
<evidence type="ECO:0000313" key="3">
    <source>
        <dbReference type="EMBL" id="KAJ5403276.1"/>
    </source>
</evidence>
<feature type="compositionally biased region" description="Low complexity" evidence="1">
    <location>
        <begin position="76"/>
        <end position="92"/>
    </location>
</feature>
<dbReference type="GeneID" id="81366764"/>
<evidence type="ECO:0000259" key="2">
    <source>
        <dbReference type="PROSITE" id="PS50076"/>
    </source>
</evidence>
<feature type="domain" description="J" evidence="2">
    <location>
        <begin position="123"/>
        <end position="188"/>
    </location>
</feature>
<dbReference type="PROSITE" id="PS00636">
    <property type="entry name" value="DNAJ_1"/>
    <property type="match status" value="1"/>
</dbReference>
<name>A0A9W9W4H6_9EURO</name>
<dbReference type="Gene3D" id="1.10.287.110">
    <property type="entry name" value="DnaJ domain"/>
    <property type="match status" value="1"/>
</dbReference>
<dbReference type="PROSITE" id="PS50076">
    <property type="entry name" value="DNAJ_2"/>
    <property type="match status" value="1"/>
</dbReference>
<dbReference type="InterPro" id="IPR001623">
    <property type="entry name" value="DnaJ_domain"/>
</dbReference>
<comment type="caution">
    <text evidence="3">The sequence shown here is derived from an EMBL/GenBank/DDBJ whole genome shotgun (WGS) entry which is preliminary data.</text>
</comment>
<dbReference type="SMART" id="SM00271">
    <property type="entry name" value="DnaJ"/>
    <property type="match status" value="1"/>
</dbReference>
<proteinExistence type="predicted"/>
<accession>A0A9W9W4H6</accession>
<dbReference type="AlphaFoldDB" id="A0A9W9W4H6"/>
<protein>
    <submittedName>
        <fullName evidence="3">DnaJ-domain-containing protein</fullName>
    </submittedName>
</protein>
<reference evidence="3" key="2">
    <citation type="journal article" date="2023" name="IMA Fungus">
        <title>Comparative genomic study of the Penicillium genus elucidates a diverse pangenome and 15 lateral gene transfer events.</title>
        <authorList>
            <person name="Petersen C."/>
            <person name="Sorensen T."/>
            <person name="Nielsen M.R."/>
            <person name="Sondergaard T.E."/>
            <person name="Sorensen J.L."/>
            <person name="Fitzpatrick D.A."/>
            <person name="Frisvad J.C."/>
            <person name="Nielsen K.L."/>
        </authorList>
    </citation>
    <scope>NUCLEOTIDE SEQUENCE</scope>
    <source>
        <strain evidence="3">IBT 29677</strain>
    </source>
</reference>
<dbReference type="InterPro" id="IPR036869">
    <property type="entry name" value="J_dom_sf"/>
</dbReference>
<feature type="compositionally biased region" description="Basic residues" evidence="1">
    <location>
        <begin position="191"/>
        <end position="200"/>
    </location>
</feature>
<keyword evidence="4" id="KW-1185">Reference proteome</keyword>
<dbReference type="SUPFAM" id="SSF46565">
    <property type="entry name" value="Chaperone J-domain"/>
    <property type="match status" value="1"/>
</dbReference>
<organism evidence="3 4">
    <name type="scientific">Penicillium cosmopolitanum</name>
    <dbReference type="NCBI Taxonomy" id="1131564"/>
    <lineage>
        <taxon>Eukaryota</taxon>
        <taxon>Fungi</taxon>
        <taxon>Dikarya</taxon>
        <taxon>Ascomycota</taxon>
        <taxon>Pezizomycotina</taxon>
        <taxon>Eurotiomycetes</taxon>
        <taxon>Eurotiomycetidae</taxon>
        <taxon>Eurotiales</taxon>
        <taxon>Aspergillaceae</taxon>
        <taxon>Penicillium</taxon>
    </lineage>
</organism>
<feature type="region of interest" description="Disordered" evidence="1">
    <location>
        <begin position="76"/>
        <end position="101"/>
    </location>
</feature>
<sequence>MGNSKSRNVFFAKNNIFRSHLATHKSDARRQFSDMMEGFPNHGNPKPLQVGFPEGTHRHHPAKPVDTTISAPISTTTTAQQSANDPDQQQQPLNPPHPNSITHLIKFTASFTSTASRPAKEQNHYETLSLPVTATADEIKKKFYALSLKHHPDRNRSDPSSSQRFARLSAAYNVLGNTSKRQSYDRDHGFHHTQHAHRHPTTPAGSHSSHSAHAHHSSGGSYAGSRPASGLSKRRGTFTGPPPSFYANGGYGRTGRTASEGGFEGAFGFGGSGGAGGAGGGAGSGNEWADFTAEHKRGRGG</sequence>
<dbReference type="InterPro" id="IPR053025">
    <property type="entry name" value="Mito_ATP_Synthase-Asso"/>
</dbReference>
<feature type="compositionally biased region" description="Gly residues" evidence="1">
    <location>
        <begin position="262"/>
        <end position="284"/>
    </location>
</feature>
<dbReference type="OrthoDB" id="10250354at2759"/>
<feature type="region of interest" description="Disordered" evidence="1">
    <location>
        <begin position="180"/>
        <end position="301"/>
    </location>
</feature>
<dbReference type="PANTHER" id="PTHR44873">
    <property type="entry name" value="DNAJ HOMOLOG SUBFAMILY C MEMBER 30, MITOCHONDRIAL"/>
    <property type="match status" value="1"/>
</dbReference>
<evidence type="ECO:0000256" key="1">
    <source>
        <dbReference type="SAM" id="MobiDB-lite"/>
    </source>
</evidence>